<reference evidence="1" key="1">
    <citation type="submission" date="2022-07" db="EMBL/GenBank/DDBJ databases">
        <title>Phylogenomic reconstructions and comparative analyses of Kickxellomycotina fungi.</title>
        <authorList>
            <person name="Reynolds N.K."/>
            <person name="Stajich J.E."/>
            <person name="Barry K."/>
            <person name="Grigoriev I.V."/>
            <person name="Crous P."/>
            <person name="Smith M.E."/>
        </authorList>
    </citation>
    <scope>NUCLEOTIDE SEQUENCE</scope>
    <source>
        <strain evidence="1">CBS 190363</strain>
    </source>
</reference>
<organism evidence="1 2">
    <name type="scientific">Coemansia aciculifera</name>
    <dbReference type="NCBI Taxonomy" id="417176"/>
    <lineage>
        <taxon>Eukaryota</taxon>
        <taxon>Fungi</taxon>
        <taxon>Fungi incertae sedis</taxon>
        <taxon>Zoopagomycota</taxon>
        <taxon>Kickxellomycotina</taxon>
        <taxon>Kickxellomycetes</taxon>
        <taxon>Kickxellales</taxon>
        <taxon>Kickxellaceae</taxon>
        <taxon>Coemansia</taxon>
    </lineage>
</organism>
<dbReference type="EMBL" id="JANBVB010000073">
    <property type="protein sequence ID" value="KAJ2898211.1"/>
    <property type="molecule type" value="Genomic_DNA"/>
</dbReference>
<dbReference type="Proteomes" id="UP001139981">
    <property type="component" value="Unassembled WGS sequence"/>
</dbReference>
<accession>A0ACC1M817</accession>
<evidence type="ECO:0000313" key="2">
    <source>
        <dbReference type="Proteomes" id="UP001139981"/>
    </source>
</evidence>
<keyword evidence="2" id="KW-1185">Reference proteome</keyword>
<evidence type="ECO:0000313" key="1">
    <source>
        <dbReference type="EMBL" id="KAJ2898211.1"/>
    </source>
</evidence>
<gene>
    <name evidence="1" type="ORF">IWW38_001470</name>
</gene>
<protein>
    <submittedName>
        <fullName evidence="1">Uncharacterized protein</fullName>
    </submittedName>
</protein>
<proteinExistence type="predicted"/>
<comment type="caution">
    <text evidence="1">The sequence shown here is derived from an EMBL/GenBank/DDBJ whole genome shotgun (WGS) entry which is preliminary data.</text>
</comment>
<name>A0ACC1M817_9FUNG</name>
<sequence length="1265" mass="136818">MMASSPIGSALLPAVTLVEKTLQEDSKFPGLTELLHGSSSGEYEAAIPADWQVVAKQRLIPLPDALFEQYDLLECRCFMGLFPEIKRAWITVDHRLFLWNYADESDFYSFDDQEQIIVGVALVRPKAGVFVDAIKHVLVVATPLEVFLLGVGEGEGGVTLYATQISVAADGVTMTSMCGTRAGRVFMAGNDGALYELAYQAEDGWLARKARKVCLTASIASYFVPTFLPAFLAPRRDTPALSMAVDDDRRLLYVLLQDASLKVYWLGADDHAGAEFVLAHHHRSVATQAALLCPQFNEGAAGGSGGGFEIASIHVIPPSESRALGLVAVTGGGARLFFSPVARAQRFFDQQLPPRPAEPPAVFEVVHVRLAPEARAGRVHTAFCGGGTALLAQAWSDDHDAIVGAAPACAPIVSRRARQPRVSLVEHASTARVDGRTWAIGEIGGGGGRGGGLNDLGAAGRAQRTFAVLTNAGVTILAQQRPADMLRALLARPAVADAQLREFLAAYGLRETCAMCFALLCADDCAPSAAPGGMHVAAAARRILFEFGGVPRPADHPPGAVVLSGRHDGLAAFLARSLQPLWASPATESRPDRHGALRMHVAIPTGRLCDVQERLRRLQHFIANNQRFVPDQINQMVSGGGGGDSASCWQREAASLGALYDLMVRAIEVVSFLCLLADFNLPVISEGLSGEQHKQLSGLLFSQLVASPGDEGRRACKELILALINSQLKQHASIDSISDVLSKRCSSIFSASDVALYKALEYLKLAAEAEEGAETAVLAQEALALLVSVAATLSSAQVRGICDQFEALGQVSAVAALALACAAESDPGNEALAFWDEGAPANDPRREDIYRKRMDCYVCIIEMLDRRRHRNNVLGDIQALSSSSSSSSSSSGSDALFQFALYDWLLATDQSALLFQMRAPYVERYLTLEPRTLEKCEMLWHFYIYENRFARASVVQRELACSPLEGIDLSRRIEYLSLSISNAKIAIDRVRRNDSATASRVGAEEEAEINGLAGLLRENEDQLEVAQVQLEVQQQLRAMGGHEEPAGALDRRLYSVTELFERYAEPLGLWDAMLLIFKASNHHDDDGDGPQLVADIWRTILRTVLDDEQRTGLMAVASKVARLGGRLHPSSAAFPLPVVAEILMELAGERPEEYAPGYVADTLVHAHVSHRAVFDVLNSMYVRQDGGGGGRTEFLVREIAALICSWIESAHSDGAGDGSRGVEESMPLVAVDQALSQYITNATLNNRLELKNELQRVQGQIRRIF</sequence>